<evidence type="ECO:0000313" key="1">
    <source>
        <dbReference type="EMBL" id="KAJ9655413.1"/>
    </source>
</evidence>
<dbReference type="Proteomes" id="UP001172386">
    <property type="component" value="Unassembled WGS sequence"/>
</dbReference>
<gene>
    <name evidence="1" type="ORF">H2198_005717</name>
</gene>
<accession>A0ACC3A516</accession>
<evidence type="ECO:0000313" key="2">
    <source>
        <dbReference type="Proteomes" id="UP001172386"/>
    </source>
</evidence>
<name>A0ACC3A516_9EURO</name>
<organism evidence="1 2">
    <name type="scientific">Neophaeococcomyces mojaviensis</name>
    <dbReference type="NCBI Taxonomy" id="3383035"/>
    <lineage>
        <taxon>Eukaryota</taxon>
        <taxon>Fungi</taxon>
        <taxon>Dikarya</taxon>
        <taxon>Ascomycota</taxon>
        <taxon>Pezizomycotina</taxon>
        <taxon>Eurotiomycetes</taxon>
        <taxon>Chaetothyriomycetidae</taxon>
        <taxon>Chaetothyriales</taxon>
        <taxon>Chaetothyriales incertae sedis</taxon>
        <taxon>Neophaeococcomyces</taxon>
    </lineage>
</organism>
<keyword evidence="2" id="KW-1185">Reference proteome</keyword>
<proteinExistence type="predicted"/>
<protein>
    <submittedName>
        <fullName evidence="1">Uncharacterized protein</fullName>
    </submittedName>
</protein>
<reference evidence="1" key="1">
    <citation type="submission" date="2022-10" db="EMBL/GenBank/DDBJ databases">
        <title>Culturing micro-colonial fungi from biological soil crusts in the Mojave desert and describing Neophaeococcomyces mojavensis, and introducing the new genera and species Taxawa tesnikishii.</title>
        <authorList>
            <person name="Kurbessoian T."/>
            <person name="Stajich J.E."/>
        </authorList>
    </citation>
    <scope>NUCLEOTIDE SEQUENCE</scope>
    <source>
        <strain evidence="1">JES_112</strain>
    </source>
</reference>
<sequence length="521" mass="57497">MNWMAAPSAYPSTNDYLEGDIRSNATGDVVGRMTMGWVSEFYRKATIEIDMVKGSDESDRPHESDDGHNWTSIMSSLGWDVTIDESDIDVARPPGDTDESWSDAEMHDAMLQRRDKNDLDAEWRYHLLIVKFLDSTFRGIMYDSRATDSNRVPREGVGMSSHWIIDGPEPWGRVKGMQFSKAKNPYFRTAIHEIGHAMGLYHNTATLGFMNTSDVIARSATAARPFPDNIDWTYAEDDYKRLRHYPDVYVRPGGAAFGSASITNPPITPTDEFQQAKIQMPGLELKVQPMLTEVPIGAPVRINLELTNTSSDTPLQVPDKISLKSDVVHGTVHGPTGSCRGFSPLIICHDDKSMRSLAKGENVTSTLVLLRGQDGALFPTSGVHEITVEVSWEAYDMAGVQFHAVGKTTVFVTGAQTPKHAEAAHKILTTPDAHLVLVLGGCSHQLTDGIKAIQAALADDTLRPHFAVIEAKRLAMRFQDQTPDLDNARKLVQDRGDIFCSVAEAEKLEDLGVPCGARKME</sequence>
<dbReference type="EMBL" id="JAPDRQ010000097">
    <property type="protein sequence ID" value="KAJ9655413.1"/>
    <property type="molecule type" value="Genomic_DNA"/>
</dbReference>
<comment type="caution">
    <text evidence="1">The sequence shown here is derived from an EMBL/GenBank/DDBJ whole genome shotgun (WGS) entry which is preliminary data.</text>
</comment>